<feature type="domain" description="OmpA-like" evidence="2">
    <location>
        <begin position="66"/>
        <end position="178"/>
    </location>
</feature>
<evidence type="ECO:0000259" key="2">
    <source>
        <dbReference type="PROSITE" id="PS51123"/>
    </source>
</evidence>
<evidence type="ECO:0000256" key="1">
    <source>
        <dbReference type="PROSITE-ProRule" id="PRU00473"/>
    </source>
</evidence>
<accession>A0A1W6TR54</accession>
<reference evidence="3" key="1">
    <citation type="submission" date="2016-10" db="EMBL/GenBank/DDBJ databases">
        <title>The High Quality Genome of Vibrio alginolyticus K01M1.</title>
        <authorList>
            <person name="Wendling C."/>
            <person name="Chibani C.M."/>
            <person name="Hertel R."/>
            <person name="Sproer C."/>
            <person name="Bunk B."/>
            <person name="Overmann J."/>
            <person name="Roth O."/>
            <person name="Liesegang H."/>
        </authorList>
    </citation>
    <scope>NUCLEOTIDE SEQUENCE</scope>
    <source>
        <strain evidence="3">K05K4</strain>
    </source>
</reference>
<name>A0A1W6TR54_VIBAL</name>
<dbReference type="InterPro" id="IPR006665">
    <property type="entry name" value="OmpA-like"/>
</dbReference>
<dbReference type="AlphaFoldDB" id="A0A1W6TR54"/>
<sequence length="206" mass="23104">MDKFAVTSLLVFMLAGCAESPNTTLTTYQYYDLKDNDSDGVINQRDNCADTPKGVVVDSEGCANWVNDSQTHLISFFFAMDEHQVTPSHDMPLSELKALLQSNPNAQVILIGDTSPEASLEHNKALAKKRTAAIRELLVRNGIQDNRIEEQEFYQNTALTVQLKKRERRTIAVVNTKAESTEQAWTIFSSDSELTPNSKLELNYEN</sequence>
<proteinExistence type="predicted"/>
<keyword evidence="1" id="KW-0472">Membrane</keyword>
<dbReference type="GO" id="GO:0016020">
    <property type="term" value="C:membrane"/>
    <property type="evidence" value="ECO:0007669"/>
    <property type="project" value="UniProtKB-UniRule"/>
</dbReference>
<gene>
    <name evidence="3" type="primary">oprF_1</name>
    <name evidence="3" type="ORF">K05K4_14730</name>
</gene>
<dbReference type="PROSITE" id="PS51123">
    <property type="entry name" value="OMPA_2"/>
    <property type="match status" value="1"/>
</dbReference>
<protein>
    <submittedName>
        <fullName evidence="3">Outer membrane porin F</fullName>
    </submittedName>
</protein>
<dbReference type="InterPro" id="IPR036737">
    <property type="entry name" value="OmpA-like_sf"/>
</dbReference>
<dbReference type="Gene3D" id="3.30.1330.60">
    <property type="entry name" value="OmpA-like domain"/>
    <property type="match status" value="1"/>
</dbReference>
<dbReference type="Pfam" id="PF00691">
    <property type="entry name" value="OmpA"/>
    <property type="match status" value="1"/>
</dbReference>
<dbReference type="SUPFAM" id="SSF103088">
    <property type="entry name" value="OmpA-like"/>
    <property type="match status" value="1"/>
</dbReference>
<dbReference type="RefSeq" id="WP_054730464.1">
    <property type="nucleotide sequence ID" value="NZ_CP017889.1"/>
</dbReference>
<dbReference type="PROSITE" id="PS51257">
    <property type="entry name" value="PROKAR_LIPOPROTEIN"/>
    <property type="match status" value="1"/>
</dbReference>
<evidence type="ECO:0000313" key="3">
    <source>
        <dbReference type="EMBL" id="ARP18309.1"/>
    </source>
</evidence>
<dbReference type="EMBL" id="CP017902">
    <property type="protein sequence ID" value="ARP18309.1"/>
    <property type="molecule type" value="Genomic_DNA"/>
</dbReference>
<organism evidence="3">
    <name type="scientific">Vibrio alginolyticus</name>
    <dbReference type="NCBI Taxonomy" id="663"/>
    <lineage>
        <taxon>Bacteria</taxon>
        <taxon>Pseudomonadati</taxon>
        <taxon>Pseudomonadota</taxon>
        <taxon>Gammaproteobacteria</taxon>
        <taxon>Vibrionales</taxon>
        <taxon>Vibrionaceae</taxon>
        <taxon>Vibrio</taxon>
    </lineage>
</organism>